<comment type="caution">
    <text evidence="3">The sequence shown here is derived from an EMBL/GenBank/DDBJ whole genome shotgun (WGS) entry which is preliminary data.</text>
</comment>
<dbReference type="AlphaFoldDB" id="A0A543CGA8"/>
<feature type="region of interest" description="Disordered" evidence="1">
    <location>
        <begin position="347"/>
        <end position="366"/>
    </location>
</feature>
<name>A0A543CGA8_9ACTN</name>
<protein>
    <submittedName>
        <fullName evidence="3">Uncharacterized protein</fullName>
    </submittedName>
</protein>
<evidence type="ECO:0000313" key="4">
    <source>
        <dbReference type="Proteomes" id="UP000316096"/>
    </source>
</evidence>
<gene>
    <name evidence="3" type="ORF">FB559_1628</name>
</gene>
<reference evidence="3 4" key="1">
    <citation type="submission" date="2019-06" db="EMBL/GenBank/DDBJ databases">
        <title>Sequencing the genomes of 1000 actinobacteria strains.</title>
        <authorList>
            <person name="Klenk H.-P."/>
        </authorList>
    </citation>
    <scope>NUCLEOTIDE SEQUENCE [LARGE SCALE GENOMIC DNA]</scope>
    <source>
        <strain evidence="3 4">DSM 102200</strain>
    </source>
</reference>
<keyword evidence="4" id="KW-1185">Reference proteome</keyword>
<dbReference type="EMBL" id="VFOZ01000001">
    <property type="protein sequence ID" value="TQL96108.1"/>
    <property type="molecule type" value="Genomic_DNA"/>
</dbReference>
<sequence length="366" mass="38074">MRRTWTAFAVAVATAAAVATVGGAQAEPRTKTPKAPTWGVAQTNTLPGEDGIKAITVAPTGSTWAAGYQAVSGHSVPLVQHLLSGKWTTVKSPSSTLGEISALSASSSKSVWAFGTTDPGTFAARWNGTSWTRSTMSTAYYYIQDASALSASNVWAVGGDQTKTSFHWTGSSWKKVALPGSARSIAGVSSTHVYAGGTYKGQPAVMHWTGSAWKVAATPKFTLPQADAMGAIDDIYAPSASNVWASGGVDWSCGEDGDSTCTQPVLLHWNGKKWSSMTFPEGYGAFNKITGDGGLGVWLLRGGWDPQLTHVVGGSVTNVTAPRPSGYDINLTTLANQTSTVWAGGTAFPEGDPDDPTGNGLYLRTG</sequence>
<feature type="chain" id="PRO_5021939380" evidence="2">
    <location>
        <begin position="27"/>
        <end position="366"/>
    </location>
</feature>
<evidence type="ECO:0000256" key="1">
    <source>
        <dbReference type="SAM" id="MobiDB-lite"/>
    </source>
</evidence>
<evidence type="ECO:0000313" key="3">
    <source>
        <dbReference type="EMBL" id="TQL96108.1"/>
    </source>
</evidence>
<dbReference type="Proteomes" id="UP000316096">
    <property type="component" value="Unassembled WGS sequence"/>
</dbReference>
<evidence type="ECO:0000256" key="2">
    <source>
        <dbReference type="SAM" id="SignalP"/>
    </source>
</evidence>
<organism evidence="3 4">
    <name type="scientific">Actinoallomurus bryophytorum</name>
    <dbReference type="NCBI Taxonomy" id="1490222"/>
    <lineage>
        <taxon>Bacteria</taxon>
        <taxon>Bacillati</taxon>
        <taxon>Actinomycetota</taxon>
        <taxon>Actinomycetes</taxon>
        <taxon>Streptosporangiales</taxon>
        <taxon>Thermomonosporaceae</taxon>
        <taxon>Actinoallomurus</taxon>
    </lineage>
</organism>
<dbReference type="RefSeq" id="WP_141954890.1">
    <property type="nucleotide sequence ID" value="NZ_VFOZ01000001.1"/>
</dbReference>
<dbReference type="OrthoDB" id="3515089at2"/>
<keyword evidence="2" id="KW-0732">Signal</keyword>
<proteinExistence type="predicted"/>
<feature type="signal peptide" evidence="2">
    <location>
        <begin position="1"/>
        <end position="26"/>
    </location>
</feature>
<accession>A0A543CGA8</accession>